<dbReference type="GO" id="GO:0003824">
    <property type="term" value="F:catalytic activity"/>
    <property type="evidence" value="ECO:0007669"/>
    <property type="project" value="InterPro"/>
</dbReference>
<dbReference type="Gene3D" id="2.40.33.20">
    <property type="entry name" value="PK beta-barrel domain-like"/>
    <property type="match status" value="1"/>
</dbReference>
<gene>
    <name evidence="2" type="ORF">TRM7557_01968</name>
</gene>
<dbReference type="Proteomes" id="UP000052022">
    <property type="component" value="Unassembled WGS sequence"/>
</dbReference>
<dbReference type="InterPro" id="IPR011037">
    <property type="entry name" value="Pyrv_Knase-like_insert_dom_sf"/>
</dbReference>
<feature type="domain" description="MOSC" evidence="1">
    <location>
        <begin position="115"/>
        <end position="189"/>
    </location>
</feature>
<dbReference type="GO" id="GO:0030151">
    <property type="term" value="F:molybdenum ion binding"/>
    <property type="evidence" value="ECO:0007669"/>
    <property type="project" value="InterPro"/>
</dbReference>
<keyword evidence="3" id="KW-1185">Reference proteome</keyword>
<accession>A0A0P1GU25</accession>
<dbReference type="EMBL" id="CYSD01000032">
    <property type="protein sequence ID" value="CUH78627.1"/>
    <property type="molecule type" value="Genomic_DNA"/>
</dbReference>
<evidence type="ECO:0000313" key="3">
    <source>
        <dbReference type="Proteomes" id="UP000052022"/>
    </source>
</evidence>
<proteinExistence type="predicted"/>
<dbReference type="PANTHER" id="PTHR30212">
    <property type="entry name" value="PROTEIN YIIM"/>
    <property type="match status" value="1"/>
</dbReference>
<organism evidence="2 3">
    <name type="scientific">Tritonibacter multivorans</name>
    <dbReference type="NCBI Taxonomy" id="928856"/>
    <lineage>
        <taxon>Bacteria</taxon>
        <taxon>Pseudomonadati</taxon>
        <taxon>Pseudomonadota</taxon>
        <taxon>Alphaproteobacteria</taxon>
        <taxon>Rhodobacterales</taxon>
        <taxon>Paracoccaceae</taxon>
        <taxon>Tritonibacter</taxon>
    </lineage>
</organism>
<dbReference type="Pfam" id="PF03473">
    <property type="entry name" value="MOSC"/>
    <property type="match status" value="1"/>
</dbReference>
<evidence type="ECO:0000259" key="1">
    <source>
        <dbReference type="Pfam" id="PF03473"/>
    </source>
</evidence>
<reference evidence="2 3" key="1">
    <citation type="submission" date="2015-09" db="EMBL/GenBank/DDBJ databases">
        <authorList>
            <consortium name="Swine Surveillance"/>
        </authorList>
    </citation>
    <scope>NUCLEOTIDE SEQUENCE [LARGE SCALE GENOMIC DNA]</scope>
    <source>
        <strain evidence="2 3">CECT 7557</strain>
    </source>
</reference>
<dbReference type="OrthoDB" id="5735964at2"/>
<dbReference type="SUPFAM" id="SSF50800">
    <property type="entry name" value="PK beta-barrel domain-like"/>
    <property type="match status" value="1"/>
</dbReference>
<protein>
    <recommendedName>
        <fullName evidence="1">MOSC domain-containing protein</fullName>
    </recommendedName>
</protein>
<evidence type="ECO:0000313" key="2">
    <source>
        <dbReference type="EMBL" id="CUH78627.1"/>
    </source>
</evidence>
<dbReference type="InterPro" id="IPR052353">
    <property type="entry name" value="Benzoxazolinone_Detox_Enz"/>
</dbReference>
<dbReference type="InterPro" id="IPR005302">
    <property type="entry name" value="MoCF_Sase_C"/>
</dbReference>
<dbReference type="RefSeq" id="WP_058290036.1">
    <property type="nucleotide sequence ID" value="NZ_CYSD01000032.1"/>
</dbReference>
<dbReference type="AlphaFoldDB" id="A0A0P1GU25"/>
<sequence length="192" mass="21653">MNTETAAFVSAFATRAECDAALPYILDAPKDDVAIETLCFRPGYGERSFPERIQLSVARGIEGERWGVAPWLKLADGSGDPRIQVSILPKRIMDLCWRDRVNTPHPGDTMVADIDVTEDNMPVGTRLQIGSAVIEVSDKFNTACIKWKERYGGKSLRWLNHRPYRPLRLRGILCRVVQDGEIRATDRIRKQA</sequence>
<name>A0A0P1GU25_9RHOB</name>
<dbReference type="STRING" id="928856.SAMN04488049_12040"/>
<dbReference type="GO" id="GO:0030170">
    <property type="term" value="F:pyridoxal phosphate binding"/>
    <property type="evidence" value="ECO:0007669"/>
    <property type="project" value="InterPro"/>
</dbReference>
<dbReference type="PANTHER" id="PTHR30212:SF2">
    <property type="entry name" value="PROTEIN YIIM"/>
    <property type="match status" value="1"/>
</dbReference>